<dbReference type="Proteomes" id="UP000004384">
    <property type="component" value="Unassembled WGS sequence"/>
</dbReference>
<evidence type="ECO:0000313" key="2">
    <source>
        <dbReference type="Proteomes" id="UP000004384"/>
    </source>
</evidence>
<proteinExistence type="predicted"/>
<accession>C6R7F3</accession>
<reference evidence="1 2" key="1">
    <citation type="submission" date="2009-06" db="EMBL/GenBank/DDBJ databases">
        <authorList>
            <person name="Dodson R."/>
            <person name="Sebastian Y."/>
            <person name="Madupu R."/>
            <person name="Durkin A.S."/>
            <person name="Torralba M."/>
            <person name="Methe B."/>
            <person name="Sutton G.G."/>
            <person name="Strausberg R.L."/>
            <person name="Nelson K.E."/>
        </authorList>
    </citation>
    <scope>NUCLEOTIDE SEQUENCE [LARGE SCALE GENOMIC DNA]</scope>
    <source>
        <strain evidence="1 2">SK141</strain>
    </source>
</reference>
<sequence length="104" mass="10684">MWALPGCGARFGTTRRALLRAVLAGVAARCWRRSATRGLLLPLWLRSAEGLLLGFHAPRRRAGGGTASNGAAVSILEGTSIGPKDEFSGGVVAGAAGLPMRISS</sequence>
<dbReference type="AlphaFoldDB" id="C6R7F3"/>
<organism evidence="1 2">
    <name type="scientific">Corynebacterium tuberculostearicum SK141</name>
    <dbReference type="NCBI Taxonomy" id="553206"/>
    <lineage>
        <taxon>Bacteria</taxon>
        <taxon>Bacillati</taxon>
        <taxon>Actinomycetota</taxon>
        <taxon>Actinomycetes</taxon>
        <taxon>Mycobacteriales</taxon>
        <taxon>Corynebacteriaceae</taxon>
        <taxon>Corynebacterium</taxon>
    </lineage>
</organism>
<name>C6R7F3_9CORY</name>
<comment type="caution">
    <text evidence="1">The sequence shown here is derived from an EMBL/GenBank/DDBJ whole genome shotgun (WGS) entry which is preliminary data.</text>
</comment>
<protein>
    <submittedName>
        <fullName evidence="1">Uncharacterized protein</fullName>
    </submittedName>
</protein>
<evidence type="ECO:0000313" key="1">
    <source>
        <dbReference type="EMBL" id="EET78104.1"/>
    </source>
</evidence>
<dbReference type="EMBL" id="ACVP01000005">
    <property type="protein sequence ID" value="EET78104.1"/>
    <property type="molecule type" value="Genomic_DNA"/>
</dbReference>
<gene>
    <name evidence="1" type="ORF">CORTU0001_2127</name>
</gene>